<dbReference type="FunFam" id="3.40.50.300:FF:000016">
    <property type="entry name" value="Oligopeptide ABC transporter ATP-binding component"/>
    <property type="match status" value="1"/>
</dbReference>
<keyword evidence="7" id="KW-0653">Protein transport</keyword>
<name>A0A4S3B5I6_9ENTE</name>
<comment type="caution">
    <text evidence="9">The sequence shown here is derived from an EMBL/GenBank/DDBJ whole genome shotgun (WGS) entry which is preliminary data.</text>
</comment>
<comment type="subcellular location">
    <subcellularLocation>
        <location evidence="1">Cell membrane</location>
        <topology evidence="1">Peripheral membrane protein</topology>
    </subcellularLocation>
</comment>
<dbReference type="InterPro" id="IPR017871">
    <property type="entry name" value="ABC_transporter-like_CS"/>
</dbReference>
<keyword evidence="5 9" id="KW-0067">ATP-binding</keyword>
<dbReference type="InterPro" id="IPR003593">
    <property type="entry name" value="AAA+_ATPase"/>
</dbReference>
<organism evidence="9 10">
    <name type="scientific">Vagococcus silagei</name>
    <dbReference type="NCBI Taxonomy" id="2508885"/>
    <lineage>
        <taxon>Bacteria</taxon>
        <taxon>Bacillati</taxon>
        <taxon>Bacillota</taxon>
        <taxon>Bacilli</taxon>
        <taxon>Lactobacillales</taxon>
        <taxon>Enterococcaceae</taxon>
        <taxon>Vagococcus</taxon>
    </lineage>
</organism>
<dbReference type="GO" id="GO:0016887">
    <property type="term" value="F:ATP hydrolysis activity"/>
    <property type="evidence" value="ECO:0007669"/>
    <property type="project" value="InterPro"/>
</dbReference>
<dbReference type="InterPro" id="IPR027417">
    <property type="entry name" value="P-loop_NTPase"/>
</dbReference>
<dbReference type="GO" id="GO:0005886">
    <property type="term" value="C:plasma membrane"/>
    <property type="evidence" value="ECO:0007669"/>
    <property type="project" value="UniProtKB-SubCell"/>
</dbReference>
<keyword evidence="6" id="KW-0571">Peptide transport</keyword>
<keyword evidence="4" id="KW-0547">Nucleotide-binding</keyword>
<dbReference type="InterPro" id="IPR050319">
    <property type="entry name" value="ABC_transp_ATP-bind"/>
</dbReference>
<feature type="domain" description="ABC transporter" evidence="8">
    <location>
        <begin position="4"/>
        <end position="245"/>
    </location>
</feature>
<evidence type="ECO:0000259" key="8">
    <source>
        <dbReference type="PROSITE" id="PS50893"/>
    </source>
</evidence>
<dbReference type="Proteomes" id="UP000310506">
    <property type="component" value="Unassembled WGS sequence"/>
</dbReference>
<dbReference type="OrthoDB" id="9802264at2"/>
<dbReference type="SUPFAM" id="SSF52540">
    <property type="entry name" value="P-loop containing nucleoside triphosphate hydrolases"/>
    <property type="match status" value="1"/>
</dbReference>
<evidence type="ECO:0000256" key="1">
    <source>
        <dbReference type="ARBA" id="ARBA00004202"/>
    </source>
</evidence>
<proteinExistence type="inferred from homology"/>
<keyword evidence="3" id="KW-0813">Transport</keyword>
<dbReference type="Gene3D" id="3.40.50.300">
    <property type="entry name" value="P-loop containing nucleotide triphosphate hydrolases"/>
    <property type="match status" value="1"/>
</dbReference>
<evidence type="ECO:0000256" key="5">
    <source>
        <dbReference type="ARBA" id="ARBA00022840"/>
    </source>
</evidence>
<dbReference type="GO" id="GO:0055085">
    <property type="term" value="P:transmembrane transport"/>
    <property type="evidence" value="ECO:0007669"/>
    <property type="project" value="UniProtKB-ARBA"/>
</dbReference>
<dbReference type="AlphaFoldDB" id="A0A4S3B5I6"/>
<dbReference type="RefSeq" id="WP_136137010.1">
    <property type="nucleotide sequence ID" value="NZ_SDGV01000016.1"/>
</dbReference>
<comment type="similarity">
    <text evidence="2">Belongs to the ABC transporter superfamily.</text>
</comment>
<dbReference type="EMBL" id="SDGV01000016">
    <property type="protein sequence ID" value="THB61130.1"/>
    <property type="molecule type" value="Genomic_DNA"/>
</dbReference>
<evidence type="ECO:0000256" key="7">
    <source>
        <dbReference type="ARBA" id="ARBA00022927"/>
    </source>
</evidence>
<dbReference type="PROSITE" id="PS50893">
    <property type="entry name" value="ABC_TRANSPORTER_2"/>
    <property type="match status" value="1"/>
</dbReference>
<dbReference type="PROSITE" id="PS00211">
    <property type="entry name" value="ABC_TRANSPORTER_1"/>
    <property type="match status" value="1"/>
</dbReference>
<dbReference type="InterPro" id="IPR003439">
    <property type="entry name" value="ABC_transporter-like_ATP-bd"/>
</dbReference>
<dbReference type="CDD" id="cd03257">
    <property type="entry name" value="ABC_NikE_OppD_transporters"/>
    <property type="match status" value="1"/>
</dbReference>
<evidence type="ECO:0000313" key="9">
    <source>
        <dbReference type="EMBL" id="THB61130.1"/>
    </source>
</evidence>
<evidence type="ECO:0000256" key="4">
    <source>
        <dbReference type="ARBA" id="ARBA00022741"/>
    </source>
</evidence>
<gene>
    <name evidence="9" type="ORF">ESZ54_07285</name>
</gene>
<protein>
    <submittedName>
        <fullName evidence="9">ABC transporter ATP-binding protein</fullName>
    </submittedName>
</protein>
<evidence type="ECO:0000256" key="6">
    <source>
        <dbReference type="ARBA" id="ARBA00022856"/>
    </source>
</evidence>
<dbReference type="GO" id="GO:0015833">
    <property type="term" value="P:peptide transport"/>
    <property type="evidence" value="ECO:0007669"/>
    <property type="project" value="UniProtKB-KW"/>
</dbReference>
<dbReference type="SMART" id="SM00382">
    <property type="entry name" value="AAA"/>
    <property type="match status" value="1"/>
</dbReference>
<sequence>MALLKVEQLTKSYANEGQEKTQALKGISLSVEEGKVLGIVGESGSGKSTLAKCLLGIESYQNGQISYRNQLLTPKRSLENCRQIQFVFQDPYASLNPRLTIEKIIGEGLRIHQIVPENERRARVLELLRDVGLEESVLERYPHEFSGGQRQRIVIARALAVEPELLVCDEPIASLDISIQAQIINLLLRLQKERKLTMIFIAHDLSIVRYVSDDIAVMCDGRIAEFASTEKLYEAPQENYTQLLLAAMPTTQLI</sequence>
<keyword evidence="10" id="KW-1185">Reference proteome</keyword>
<evidence type="ECO:0000256" key="2">
    <source>
        <dbReference type="ARBA" id="ARBA00005417"/>
    </source>
</evidence>
<dbReference type="PANTHER" id="PTHR43776:SF7">
    <property type="entry name" value="D,D-DIPEPTIDE TRANSPORT ATP-BINDING PROTEIN DDPF-RELATED"/>
    <property type="match status" value="1"/>
</dbReference>
<evidence type="ECO:0000313" key="10">
    <source>
        <dbReference type="Proteomes" id="UP000310506"/>
    </source>
</evidence>
<dbReference type="Pfam" id="PF00005">
    <property type="entry name" value="ABC_tran"/>
    <property type="match status" value="1"/>
</dbReference>
<evidence type="ECO:0000256" key="3">
    <source>
        <dbReference type="ARBA" id="ARBA00022448"/>
    </source>
</evidence>
<dbReference type="GO" id="GO:0015031">
    <property type="term" value="P:protein transport"/>
    <property type="evidence" value="ECO:0007669"/>
    <property type="project" value="UniProtKB-KW"/>
</dbReference>
<dbReference type="GO" id="GO:0005524">
    <property type="term" value="F:ATP binding"/>
    <property type="evidence" value="ECO:0007669"/>
    <property type="project" value="UniProtKB-KW"/>
</dbReference>
<dbReference type="PANTHER" id="PTHR43776">
    <property type="entry name" value="TRANSPORT ATP-BINDING PROTEIN"/>
    <property type="match status" value="1"/>
</dbReference>
<reference evidence="9 10" key="1">
    <citation type="submission" date="2019-01" db="EMBL/GenBank/DDBJ databases">
        <title>Vagococcus silagei sp. nov. isolated from brewer's grain.</title>
        <authorList>
            <person name="Guu J.-R."/>
        </authorList>
    </citation>
    <scope>NUCLEOTIDE SEQUENCE [LARGE SCALE GENOMIC DNA]</scope>
    <source>
        <strain evidence="9 10">2B-2</strain>
    </source>
</reference>
<accession>A0A4S3B5I6</accession>